<evidence type="ECO:0000259" key="1">
    <source>
        <dbReference type="SMART" id="SM00347"/>
    </source>
</evidence>
<name>A0ABP8W7X1_9MICO</name>
<feature type="domain" description="HTH marR-type" evidence="1">
    <location>
        <begin position="26"/>
        <end position="125"/>
    </location>
</feature>
<reference evidence="3" key="1">
    <citation type="journal article" date="2019" name="Int. J. Syst. Evol. Microbiol.">
        <title>The Global Catalogue of Microorganisms (GCM) 10K type strain sequencing project: providing services to taxonomists for standard genome sequencing and annotation.</title>
        <authorList>
            <consortium name="The Broad Institute Genomics Platform"/>
            <consortium name="The Broad Institute Genome Sequencing Center for Infectious Disease"/>
            <person name="Wu L."/>
            <person name="Ma J."/>
        </authorList>
    </citation>
    <scope>NUCLEOTIDE SEQUENCE [LARGE SCALE GENOMIC DNA]</scope>
    <source>
        <strain evidence="3">JCM 18956</strain>
    </source>
</reference>
<dbReference type="InterPro" id="IPR036390">
    <property type="entry name" value="WH_DNA-bd_sf"/>
</dbReference>
<gene>
    <name evidence="2" type="ORF">GCM10025780_30490</name>
</gene>
<protein>
    <submittedName>
        <fullName evidence="2">MarR family winged helix-turn-helix transcriptional regulator</fullName>
    </submittedName>
</protein>
<evidence type="ECO:0000313" key="3">
    <source>
        <dbReference type="Proteomes" id="UP001501295"/>
    </source>
</evidence>
<dbReference type="Gene3D" id="1.10.10.10">
    <property type="entry name" value="Winged helix-like DNA-binding domain superfamily/Winged helix DNA-binding domain"/>
    <property type="match status" value="1"/>
</dbReference>
<sequence>MSEGERNLWFLWKRAHEVIRTRVADDVRDATGLSEPDVAVLVQVDDAGGHVRQNRLAVRLGWDRTRLAHHLARMETRDLISRQKLDDGVQVILTATAQRLIDMIRPIHATAVRRHLIDPFTTRQVEHLREALDRISNDPTHD</sequence>
<dbReference type="SUPFAM" id="SSF46785">
    <property type="entry name" value="Winged helix' DNA-binding domain"/>
    <property type="match status" value="1"/>
</dbReference>
<evidence type="ECO:0000313" key="2">
    <source>
        <dbReference type="EMBL" id="GAA4682752.1"/>
    </source>
</evidence>
<dbReference type="InterPro" id="IPR036388">
    <property type="entry name" value="WH-like_DNA-bd_sf"/>
</dbReference>
<dbReference type="EMBL" id="BAABLM010000007">
    <property type="protein sequence ID" value="GAA4682752.1"/>
    <property type="molecule type" value="Genomic_DNA"/>
</dbReference>
<organism evidence="2 3">
    <name type="scientific">Frondihabitans cladoniiphilus</name>
    <dbReference type="NCBI Taxonomy" id="715785"/>
    <lineage>
        <taxon>Bacteria</taxon>
        <taxon>Bacillati</taxon>
        <taxon>Actinomycetota</taxon>
        <taxon>Actinomycetes</taxon>
        <taxon>Micrococcales</taxon>
        <taxon>Microbacteriaceae</taxon>
        <taxon>Frondihabitans</taxon>
    </lineage>
</organism>
<keyword evidence="3" id="KW-1185">Reference proteome</keyword>
<dbReference type="Proteomes" id="UP001501295">
    <property type="component" value="Unassembled WGS sequence"/>
</dbReference>
<accession>A0ABP8W7X1</accession>
<comment type="caution">
    <text evidence="2">The sequence shown here is derived from an EMBL/GenBank/DDBJ whole genome shotgun (WGS) entry which is preliminary data.</text>
</comment>
<proteinExistence type="predicted"/>
<dbReference type="InterPro" id="IPR000835">
    <property type="entry name" value="HTH_MarR-typ"/>
</dbReference>
<dbReference type="SMART" id="SM00347">
    <property type="entry name" value="HTH_MARR"/>
    <property type="match status" value="1"/>
</dbReference>